<reference evidence="1 2" key="1">
    <citation type="journal article" date="2022" name="Plant J.">
        <title>Chromosome-level genome of Camellia lanceoleosa provides a valuable resource for understanding genome evolution and self-incompatibility.</title>
        <authorList>
            <person name="Gong W."/>
            <person name="Xiao S."/>
            <person name="Wang L."/>
            <person name="Liao Z."/>
            <person name="Chang Y."/>
            <person name="Mo W."/>
            <person name="Hu G."/>
            <person name="Li W."/>
            <person name="Zhao G."/>
            <person name="Zhu H."/>
            <person name="Hu X."/>
            <person name="Ji K."/>
            <person name="Xiang X."/>
            <person name="Song Q."/>
            <person name="Yuan D."/>
            <person name="Jin S."/>
            <person name="Zhang L."/>
        </authorList>
    </citation>
    <scope>NUCLEOTIDE SEQUENCE [LARGE SCALE GENOMIC DNA]</scope>
    <source>
        <strain evidence="1">SQ_2022a</strain>
    </source>
</reference>
<dbReference type="Proteomes" id="UP001060215">
    <property type="component" value="Chromosome 4"/>
</dbReference>
<organism evidence="1 2">
    <name type="scientific">Camellia lanceoleosa</name>
    <dbReference type="NCBI Taxonomy" id="1840588"/>
    <lineage>
        <taxon>Eukaryota</taxon>
        <taxon>Viridiplantae</taxon>
        <taxon>Streptophyta</taxon>
        <taxon>Embryophyta</taxon>
        <taxon>Tracheophyta</taxon>
        <taxon>Spermatophyta</taxon>
        <taxon>Magnoliopsida</taxon>
        <taxon>eudicotyledons</taxon>
        <taxon>Gunneridae</taxon>
        <taxon>Pentapetalae</taxon>
        <taxon>asterids</taxon>
        <taxon>Ericales</taxon>
        <taxon>Theaceae</taxon>
        <taxon>Camellia</taxon>
    </lineage>
</organism>
<sequence length="122" mass="14142">MNPNLLFSFCFCYYHERKHNPSRNPVRFQSLHVSEDQCHKVFRKNTAVLAGNHLLILAFEYICTARTGVSGGEEVERLRKFARCVELLFQAVEDILDVTKLSEELGKMATQNIQRYRCFAAI</sequence>
<comment type="caution">
    <text evidence="1">The sequence shown here is derived from an EMBL/GenBank/DDBJ whole genome shotgun (WGS) entry which is preliminary data.</text>
</comment>
<dbReference type="EMBL" id="CM045761">
    <property type="protein sequence ID" value="KAI8014685.1"/>
    <property type="molecule type" value="Genomic_DNA"/>
</dbReference>
<protein>
    <submittedName>
        <fullName evidence="1">Uncharacterized protein</fullName>
    </submittedName>
</protein>
<evidence type="ECO:0000313" key="2">
    <source>
        <dbReference type="Proteomes" id="UP001060215"/>
    </source>
</evidence>
<accession>A0ACC0HQC9</accession>
<gene>
    <name evidence="1" type="ORF">LOK49_LG05G03603</name>
</gene>
<evidence type="ECO:0000313" key="1">
    <source>
        <dbReference type="EMBL" id="KAI8014685.1"/>
    </source>
</evidence>
<name>A0ACC0HQC9_9ERIC</name>
<keyword evidence="2" id="KW-1185">Reference proteome</keyword>
<proteinExistence type="predicted"/>